<dbReference type="EMBL" id="UINC01031389">
    <property type="protein sequence ID" value="SVB17357.1"/>
    <property type="molecule type" value="Genomic_DNA"/>
</dbReference>
<dbReference type="AlphaFoldDB" id="A0A382BVY5"/>
<evidence type="ECO:0000313" key="1">
    <source>
        <dbReference type="EMBL" id="SVB17357.1"/>
    </source>
</evidence>
<accession>A0A382BVY5</accession>
<protein>
    <submittedName>
        <fullName evidence="1">Uncharacterized protein</fullName>
    </submittedName>
</protein>
<gene>
    <name evidence="1" type="ORF">METZ01_LOCUS170211</name>
</gene>
<name>A0A382BVY5_9ZZZZ</name>
<reference evidence="1" key="1">
    <citation type="submission" date="2018-05" db="EMBL/GenBank/DDBJ databases">
        <authorList>
            <person name="Lanie J.A."/>
            <person name="Ng W.-L."/>
            <person name="Kazmierczak K.M."/>
            <person name="Andrzejewski T.M."/>
            <person name="Davidsen T.M."/>
            <person name="Wayne K.J."/>
            <person name="Tettelin H."/>
            <person name="Glass J.I."/>
            <person name="Rusch D."/>
            <person name="Podicherti R."/>
            <person name="Tsui H.-C.T."/>
            <person name="Winkler M.E."/>
        </authorList>
    </citation>
    <scope>NUCLEOTIDE SEQUENCE</scope>
</reference>
<organism evidence="1">
    <name type="scientific">marine metagenome</name>
    <dbReference type="NCBI Taxonomy" id="408172"/>
    <lineage>
        <taxon>unclassified sequences</taxon>
        <taxon>metagenomes</taxon>
        <taxon>ecological metagenomes</taxon>
    </lineage>
</organism>
<proteinExistence type="predicted"/>
<sequence length="73" mass="8231">MERKLKAEYKVGGENRQYILDKAVSYIMSKGPGLGTQGDRHHFLLDKVGLTETEYLECLNRATNGGVVREAFK</sequence>